<proteinExistence type="predicted"/>
<reference evidence="2" key="1">
    <citation type="submission" date="2016-11" db="UniProtKB">
        <authorList>
            <consortium name="WormBaseParasite"/>
        </authorList>
    </citation>
    <scope>IDENTIFICATION</scope>
</reference>
<evidence type="ECO:0000313" key="2">
    <source>
        <dbReference type="WBParaSite" id="L893_g28944.t1"/>
    </source>
</evidence>
<dbReference type="Proteomes" id="UP000095287">
    <property type="component" value="Unplaced"/>
</dbReference>
<dbReference type="WBParaSite" id="L893_g28944.t1">
    <property type="protein sequence ID" value="L893_g28944.t1"/>
    <property type="gene ID" value="L893_g28944"/>
</dbReference>
<organism evidence="1 2">
    <name type="scientific">Steinernema glaseri</name>
    <dbReference type="NCBI Taxonomy" id="37863"/>
    <lineage>
        <taxon>Eukaryota</taxon>
        <taxon>Metazoa</taxon>
        <taxon>Ecdysozoa</taxon>
        <taxon>Nematoda</taxon>
        <taxon>Chromadorea</taxon>
        <taxon>Rhabditida</taxon>
        <taxon>Tylenchina</taxon>
        <taxon>Panagrolaimomorpha</taxon>
        <taxon>Strongyloidoidea</taxon>
        <taxon>Steinernematidae</taxon>
        <taxon>Steinernema</taxon>
    </lineage>
</organism>
<keyword evidence="1" id="KW-1185">Reference proteome</keyword>
<name>A0A1I7ZRY4_9BILA</name>
<evidence type="ECO:0000313" key="1">
    <source>
        <dbReference type="Proteomes" id="UP000095287"/>
    </source>
</evidence>
<protein>
    <submittedName>
        <fullName evidence="2">Uncharacterized protein</fullName>
    </submittedName>
</protein>
<dbReference type="AlphaFoldDB" id="A0A1I7ZRY4"/>
<accession>A0A1I7ZRY4</accession>
<sequence length="86" mass="9328">MNSTSASDTPKVDPAFSDFASTLLKMSSSSKGSSPSFLNVIEPVPADEKISESHLHPRVFPVRTQRILGHDVFQLDLNLPSGWCLG</sequence>